<evidence type="ECO:0000313" key="10">
    <source>
        <dbReference type="EMBL" id="MDL5158330.1"/>
    </source>
</evidence>
<organism evidence="10 11">
    <name type="scientific">Actinomycetospora termitidis</name>
    <dbReference type="NCBI Taxonomy" id="3053470"/>
    <lineage>
        <taxon>Bacteria</taxon>
        <taxon>Bacillati</taxon>
        <taxon>Actinomycetota</taxon>
        <taxon>Actinomycetes</taxon>
        <taxon>Pseudonocardiales</taxon>
        <taxon>Pseudonocardiaceae</taxon>
        <taxon>Actinomycetospora</taxon>
    </lineage>
</organism>
<dbReference type="SUPFAM" id="SSF54373">
    <property type="entry name" value="FAD-linked reductases, C-terminal domain"/>
    <property type="match status" value="1"/>
</dbReference>
<evidence type="ECO:0000256" key="4">
    <source>
        <dbReference type="ARBA" id="ARBA00022827"/>
    </source>
</evidence>
<gene>
    <name evidence="10" type="ORF">QRT03_20350</name>
</gene>
<keyword evidence="5 10" id="KW-0560">Oxidoreductase</keyword>
<feature type="domain" description="FAD dependent oxidoreductase" evidence="9">
    <location>
        <begin position="11"/>
        <end position="310"/>
    </location>
</feature>
<dbReference type="PANTHER" id="PTHR11530">
    <property type="entry name" value="D-AMINO ACID OXIDASE"/>
    <property type="match status" value="1"/>
</dbReference>
<comment type="similarity">
    <text evidence="2">Belongs to the DAMOX/DASOX family.</text>
</comment>
<dbReference type="EC" id="1.4.3.3" evidence="6"/>
<comment type="caution">
    <text evidence="10">The sequence shown here is derived from an EMBL/GenBank/DDBJ whole genome shotgun (WGS) entry which is preliminary data.</text>
</comment>
<reference evidence="10 11" key="1">
    <citation type="submission" date="2023-06" db="EMBL/GenBank/DDBJ databases">
        <title>Actinomycetospora Odt1-22.</title>
        <authorList>
            <person name="Supong K."/>
        </authorList>
    </citation>
    <scope>NUCLEOTIDE SEQUENCE [LARGE SCALE GENOMIC DNA]</scope>
    <source>
        <strain evidence="10 11">Odt1-22</strain>
    </source>
</reference>
<evidence type="ECO:0000256" key="8">
    <source>
        <dbReference type="ARBA" id="ARBA00049547"/>
    </source>
</evidence>
<dbReference type="InterPro" id="IPR006181">
    <property type="entry name" value="D-amino_acid_oxidase_CS"/>
</dbReference>
<keyword evidence="11" id="KW-1185">Reference proteome</keyword>
<comment type="cofactor">
    <cofactor evidence="1">
        <name>FAD</name>
        <dbReference type="ChEBI" id="CHEBI:57692"/>
    </cofactor>
</comment>
<evidence type="ECO:0000256" key="6">
    <source>
        <dbReference type="ARBA" id="ARBA00039101"/>
    </source>
</evidence>
<proteinExistence type="inferred from homology"/>
<evidence type="ECO:0000256" key="7">
    <source>
        <dbReference type="ARBA" id="ARBA00039751"/>
    </source>
</evidence>
<accession>A0ABT7MCD0</accession>
<dbReference type="PROSITE" id="PS00677">
    <property type="entry name" value="DAO"/>
    <property type="match status" value="1"/>
</dbReference>
<dbReference type="SUPFAM" id="SSF51971">
    <property type="entry name" value="Nucleotide-binding domain"/>
    <property type="match status" value="1"/>
</dbReference>
<keyword evidence="3" id="KW-0285">Flavoprotein</keyword>
<evidence type="ECO:0000313" key="11">
    <source>
        <dbReference type="Proteomes" id="UP001231924"/>
    </source>
</evidence>
<evidence type="ECO:0000256" key="1">
    <source>
        <dbReference type="ARBA" id="ARBA00001974"/>
    </source>
</evidence>
<sequence>MTNNRTRGREITVIGAGVIGLSIAVLLAEQGDHVAVVADRIAEETTSWAAGAMLGIAGTPPDDPSTRWAEIATPRFTELAAEPGSGIHLLHGRIFTDFADEAPPWARALPDFRALTGAGTEGFRSAMEVTLPFADMPIYLEHLRRRLESAGGRIERRRVNDLRDVVGTADVVVNAGGAGARDLCGDEAVRPVRGVHVVLDHPGLDTFRMEAVATPAWTNVFPYPGRVVVGGVALPEGEGPPDDEVAEAVLRRAVERLPELADARVRGHEVGWRPVRARPRLDVEDREGTTVVHAYGHGGIGVTVSWGVAHDVHAVLDGAA</sequence>
<comment type="catalytic activity">
    <reaction evidence="8">
        <text>a D-alpha-amino acid + O2 + H2O = a 2-oxocarboxylate + H2O2 + NH4(+)</text>
        <dbReference type="Rhea" id="RHEA:21816"/>
        <dbReference type="ChEBI" id="CHEBI:15377"/>
        <dbReference type="ChEBI" id="CHEBI:15379"/>
        <dbReference type="ChEBI" id="CHEBI:16240"/>
        <dbReference type="ChEBI" id="CHEBI:28938"/>
        <dbReference type="ChEBI" id="CHEBI:35179"/>
        <dbReference type="ChEBI" id="CHEBI:59871"/>
        <dbReference type="EC" id="1.4.3.3"/>
    </reaction>
    <physiologicalReaction direction="left-to-right" evidence="8">
        <dbReference type="Rhea" id="RHEA:21817"/>
    </physiologicalReaction>
</comment>
<dbReference type="Proteomes" id="UP001231924">
    <property type="component" value="Unassembled WGS sequence"/>
</dbReference>
<name>A0ABT7MCD0_9PSEU</name>
<dbReference type="PIRSF" id="PIRSF000189">
    <property type="entry name" value="D-aa_oxidase"/>
    <property type="match status" value="1"/>
</dbReference>
<dbReference type="Gene3D" id="3.40.50.720">
    <property type="entry name" value="NAD(P)-binding Rossmann-like Domain"/>
    <property type="match status" value="1"/>
</dbReference>
<evidence type="ECO:0000256" key="5">
    <source>
        <dbReference type="ARBA" id="ARBA00023002"/>
    </source>
</evidence>
<dbReference type="Pfam" id="PF01266">
    <property type="entry name" value="DAO"/>
    <property type="match status" value="1"/>
</dbReference>
<dbReference type="EMBL" id="JASVWF010000004">
    <property type="protein sequence ID" value="MDL5158330.1"/>
    <property type="molecule type" value="Genomic_DNA"/>
</dbReference>
<dbReference type="Gene3D" id="3.30.9.10">
    <property type="entry name" value="D-Amino Acid Oxidase, subunit A, domain 2"/>
    <property type="match status" value="1"/>
</dbReference>
<protein>
    <recommendedName>
        <fullName evidence="7">D-amino-acid oxidase</fullName>
        <ecNumber evidence="6">1.4.3.3</ecNumber>
    </recommendedName>
</protein>
<evidence type="ECO:0000256" key="3">
    <source>
        <dbReference type="ARBA" id="ARBA00022630"/>
    </source>
</evidence>
<dbReference type="PANTHER" id="PTHR11530:SF11">
    <property type="entry name" value="D-ASPARTATE OXIDASE"/>
    <property type="match status" value="1"/>
</dbReference>
<dbReference type="InterPro" id="IPR006076">
    <property type="entry name" value="FAD-dep_OxRdtase"/>
</dbReference>
<dbReference type="RefSeq" id="WP_286054852.1">
    <property type="nucleotide sequence ID" value="NZ_JASVWF010000004.1"/>
</dbReference>
<evidence type="ECO:0000259" key="9">
    <source>
        <dbReference type="Pfam" id="PF01266"/>
    </source>
</evidence>
<evidence type="ECO:0000256" key="2">
    <source>
        <dbReference type="ARBA" id="ARBA00006730"/>
    </source>
</evidence>
<dbReference type="InterPro" id="IPR023209">
    <property type="entry name" value="DAO"/>
</dbReference>
<keyword evidence="4" id="KW-0274">FAD</keyword>
<dbReference type="GO" id="GO:0016491">
    <property type="term" value="F:oxidoreductase activity"/>
    <property type="evidence" value="ECO:0007669"/>
    <property type="project" value="UniProtKB-KW"/>
</dbReference>